<feature type="region of interest" description="Disordered" evidence="1">
    <location>
        <begin position="1"/>
        <end position="20"/>
    </location>
</feature>
<organism evidence="2 3">
    <name type="scientific">Digitaria exilis</name>
    <dbReference type="NCBI Taxonomy" id="1010633"/>
    <lineage>
        <taxon>Eukaryota</taxon>
        <taxon>Viridiplantae</taxon>
        <taxon>Streptophyta</taxon>
        <taxon>Embryophyta</taxon>
        <taxon>Tracheophyta</taxon>
        <taxon>Spermatophyta</taxon>
        <taxon>Magnoliopsida</taxon>
        <taxon>Liliopsida</taxon>
        <taxon>Poales</taxon>
        <taxon>Poaceae</taxon>
        <taxon>PACMAD clade</taxon>
        <taxon>Panicoideae</taxon>
        <taxon>Panicodae</taxon>
        <taxon>Paniceae</taxon>
        <taxon>Anthephorinae</taxon>
        <taxon>Digitaria</taxon>
    </lineage>
</organism>
<evidence type="ECO:0000256" key="1">
    <source>
        <dbReference type="SAM" id="MobiDB-lite"/>
    </source>
</evidence>
<reference evidence="2" key="1">
    <citation type="submission" date="2020-07" db="EMBL/GenBank/DDBJ databases">
        <title>Genome sequence and genetic diversity analysis of an under-domesticated orphan crop, white fonio (Digitaria exilis).</title>
        <authorList>
            <person name="Bennetzen J.L."/>
            <person name="Chen S."/>
            <person name="Ma X."/>
            <person name="Wang X."/>
            <person name="Yssel A.E.J."/>
            <person name="Chaluvadi S.R."/>
            <person name="Johnson M."/>
            <person name="Gangashetty P."/>
            <person name="Hamidou F."/>
            <person name="Sanogo M.D."/>
            <person name="Zwaenepoel A."/>
            <person name="Wallace J."/>
            <person name="Van De Peer Y."/>
            <person name="Van Deynze A."/>
        </authorList>
    </citation>
    <scope>NUCLEOTIDE SEQUENCE</scope>
    <source>
        <tissue evidence="2">Leaves</tissue>
    </source>
</reference>
<keyword evidence="3" id="KW-1185">Reference proteome</keyword>
<evidence type="ECO:0000313" key="2">
    <source>
        <dbReference type="EMBL" id="KAF8697428.1"/>
    </source>
</evidence>
<proteinExistence type="predicted"/>
<feature type="compositionally biased region" description="Basic residues" evidence="1">
    <location>
        <begin position="1"/>
        <end position="11"/>
    </location>
</feature>
<dbReference type="AlphaFoldDB" id="A0A835BGW5"/>
<name>A0A835BGW5_9POAL</name>
<gene>
    <name evidence="2" type="ORF">HU200_036028</name>
</gene>
<evidence type="ECO:0000313" key="3">
    <source>
        <dbReference type="Proteomes" id="UP000636709"/>
    </source>
</evidence>
<dbReference type="Proteomes" id="UP000636709">
    <property type="component" value="Unassembled WGS sequence"/>
</dbReference>
<dbReference type="EMBL" id="JACEFO010001874">
    <property type="protein sequence ID" value="KAF8697428.1"/>
    <property type="molecule type" value="Genomic_DNA"/>
</dbReference>
<sequence length="160" mass="17848">MYAVSGHRRRAGTPATSSLRAPPMRRLAFGACSLTGACMNSRSHECSPKCCKLFKPFNFSSKLNRPAPTRLVHGERLRPRRVPVLDAPVRHKYWEVYTSTTKKFDLGEALDLNATLRQSRQLGDLLSLADTASAVGKWYSMFFLVKEAGVAPREQMECSA</sequence>
<protein>
    <submittedName>
        <fullName evidence="2">Uncharacterized protein</fullName>
    </submittedName>
</protein>
<accession>A0A835BGW5</accession>
<comment type="caution">
    <text evidence="2">The sequence shown here is derived from an EMBL/GenBank/DDBJ whole genome shotgun (WGS) entry which is preliminary data.</text>
</comment>